<evidence type="ECO:0000256" key="3">
    <source>
        <dbReference type="SAM" id="Phobius"/>
    </source>
</evidence>
<dbReference type="SUPFAM" id="SSF63829">
    <property type="entry name" value="Calcium-dependent phosphotriesterase"/>
    <property type="match status" value="2"/>
</dbReference>
<evidence type="ECO:0000313" key="5">
    <source>
        <dbReference type="EMBL" id="SKB71892.1"/>
    </source>
</evidence>
<dbReference type="InterPro" id="IPR015943">
    <property type="entry name" value="WD40/YVTN_repeat-like_dom_sf"/>
</dbReference>
<keyword evidence="3" id="KW-1133">Transmembrane helix</keyword>
<evidence type="ECO:0000259" key="4">
    <source>
        <dbReference type="SMART" id="SM00421"/>
    </source>
</evidence>
<proteinExistence type="predicted"/>
<feature type="coiled-coil region" evidence="2">
    <location>
        <begin position="836"/>
        <end position="870"/>
    </location>
</feature>
<organism evidence="5 6">
    <name type="scientific">Salegentibacter holothuriorum</name>
    <dbReference type="NCBI Taxonomy" id="241145"/>
    <lineage>
        <taxon>Bacteria</taxon>
        <taxon>Pseudomonadati</taxon>
        <taxon>Bacteroidota</taxon>
        <taxon>Flavobacteriia</taxon>
        <taxon>Flavobacteriales</taxon>
        <taxon>Flavobacteriaceae</taxon>
        <taxon>Salegentibacter</taxon>
    </lineage>
</organism>
<name>A0A1T5DJL0_9FLAO</name>
<dbReference type="SMART" id="SM00421">
    <property type="entry name" value="HTH_LUXR"/>
    <property type="match status" value="1"/>
</dbReference>
<dbReference type="SUPFAM" id="SSF46894">
    <property type="entry name" value="C-terminal effector domain of the bipartite response regulators"/>
    <property type="match status" value="1"/>
</dbReference>
<dbReference type="Proteomes" id="UP000190230">
    <property type="component" value="Unassembled WGS sequence"/>
</dbReference>
<dbReference type="InterPro" id="IPR013783">
    <property type="entry name" value="Ig-like_fold"/>
</dbReference>
<dbReference type="InterPro" id="IPR011123">
    <property type="entry name" value="Y_Y_Y"/>
</dbReference>
<gene>
    <name evidence="5" type="ORF">SAMN05660776_2690</name>
</gene>
<dbReference type="PANTHER" id="PTHR43547">
    <property type="entry name" value="TWO-COMPONENT HISTIDINE KINASE"/>
    <property type="match status" value="1"/>
</dbReference>
<dbReference type="GO" id="GO:0000155">
    <property type="term" value="F:phosphorelay sensor kinase activity"/>
    <property type="evidence" value="ECO:0007669"/>
    <property type="project" value="TreeGrafter"/>
</dbReference>
<sequence>MFFNGIFTKINALFNSYNLDFLKILFLQILFFFSTVSYAQKPVLQFKHLDMSDGFSDNRINRVVQDNNGIIWTATRFGINRYDGEKVSKYALANTKVIYDLKVIGVDGILVATDKGLYSYHKESDRFENYNAEKEESTKSIFTQNIFSISNSNSQNFWIGGSAGNFHYVREDQKNYSFNALDLNASFPNTNIVSIFENQDGGLWLGTSNGEVWNFNLKTKKITPLNGLDNASAINDILVDSLNQLWVASYGNGLYKYDLKSDSLVHYKANAKNGESINNNIVLDLYEGNKQRIFIGTDGGGINLYDPEKNRFTYFKQKSGEWGLSDNSILCFGKGMHNMIFAGTVHGGISYFKDHTNVYNVSPRQLGFGTDKQSSQILEDTEANLWITAGRNGLRKYNTGTGNVEIFIDDKENNSDLGGDIVLSMEEDNKGRIWIGTLRGGLNVYDRNLKKFLIFPEKKNLRSIYVIEKGPNDNIWVGTANGIIVFNEQLDIVKRVNTLTCEGLSDNRITSIYRDAKDEMWVGTENGLNILSGKGKFLRNFSFSKDDIKSLSGNHILSINEGPDLSVYVGTYGFGLNRYSRRGDNFERIGEQEGLQGKIVRGILIDKQKNIWLSTNLGLSRIKDSIIRNFGIQEGIPPFHGGKASLSKSGRIYFAGNEGLSYFKPESLEQDIPKPLVFFTSFKIVEEEGSREINPAVFLNNQESDILKLQPGYSLFTVNFSSSNYFDLEDTEYFYKLEGLNNQWHSLNKRKSLTFSNLAPGDYTLHIAARNDTGELSQQEANIQIKVLPSFFQRKVIQALMLLLIGLMIFFLVRWRNRNIIKQRDKFKKIVAIRTKEVEKEKDRAYKNELELLETERQNELLKQKRLSDELNFKTEELTNSTLRTVHKNNLLVEIKENFIAEGKKDSQNKEFFKNIVEKIEDSLTIDTEWKQFYSIFNQVHAGFIPSLKEEAPSLTDRELRLCALIKLNFPSQQIATLFGISLNSIKVARHRLRKKLNMEEGSSFEDFFEAKGL</sequence>
<evidence type="ECO:0000256" key="2">
    <source>
        <dbReference type="SAM" id="Coils"/>
    </source>
</evidence>
<keyword evidence="2" id="KW-0175">Coiled coil</keyword>
<keyword evidence="3" id="KW-0812">Transmembrane</keyword>
<dbReference type="Gene3D" id="2.130.10.10">
    <property type="entry name" value="YVTN repeat-like/Quinoprotein amine dehydrogenase"/>
    <property type="match status" value="2"/>
</dbReference>
<feature type="domain" description="HTH luxR-type" evidence="4">
    <location>
        <begin position="952"/>
        <end position="1009"/>
    </location>
</feature>
<dbReference type="InterPro" id="IPR036388">
    <property type="entry name" value="WH-like_DNA-bd_sf"/>
</dbReference>
<dbReference type="OrthoDB" id="1090267at2"/>
<keyword evidence="6" id="KW-1185">Reference proteome</keyword>
<dbReference type="Pfam" id="PF07495">
    <property type="entry name" value="Y_Y_Y"/>
    <property type="match status" value="1"/>
</dbReference>
<dbReference type="Pfam" id="PF07494">
    <property type="entry name" value="Reg_prop"/>
    <property type="match status" value="3"/>
</dbReference>
<dbReference type="InterPro" id="IPR011110">
    <property type="entry name" value="Reg_prop"/>
</dbReference>
<accession>A0A1T5DJL0</accession>
<reference evidence="6" key="1">
    <citation type="submission" date="2017-02" db="EMBL/GenBank/DDBJ databases">
        <authorList>
            <person name="Varghese N."/>
            <person name="Submissions S."/>
        </authorList>
    </citation>
    <scope>NUCLEOTIDE SEQUENCE [LARGE SCALE GENOMIC DNA]</scope>
    <source>
        <strain evidence="6">DSM 23405</strain>
    </source>
</reference>
<dbReference type="InterPro" id="IPR000792">
    <property type="entry name" value="Tscrpt_reg_LuxR_C"/>
</dbReference>
<evidence type="ECO:0000313" key="6">
    <source>
        <dbReference type="Proteomes" id="UP000190230"/>
    </source>
</evidence>
<dbReference type="GO" id="GO:0006355">
    <property type="term" value="P:regulation of DNA-templated transcription"/>
    <property type="evidence" value="ECO:0007669"/>
    <property type="project" value="InterPro"/>
</dbReference>
<dbReference type="GO" id="GO:0003677">
    <property type="term" value="F:DNA binding"/>
    <property type="evidence" value="ECO:0007669"/>
    <property type="project" value="InterPro"/>
</dbReference>
<keyword evidence="1" id="KW-0597">Phosphoprotein</keyword>
<keyword evidence="3" id="KW-0472">Membrane</keyword>
<dbReference type="AlphaFoldDB" id="A0A1T5DJL0"/>
<dbReference type="Gene3D" id="1.10.10.10">
    <property type="entry name" value="Winged helix-like DNA-binding domain superfamily/Winged helix DNA-binding domain"/>
    <property type="match status" value="1"/>
</dbReference>
<dbReference type="STRING" id="241145.SAMN05660776_2690"/>
<dbReference type="EMBL" id="FUYY01000005">
    <property type="protein sequence ID" value="SKB71892.1"/>
    <property type="molecule type" value="Genomic_DNA"/>
</dbReference>
<evidence type="ECO:0000256" key="1">
    <source>
        <dbReference type="ARBA" id="ARBA00022553"/>
    </source>
</evidence>
<feature type="transmembrane region" description="Helical" evidence="3">
    <location>
        <begin position="796"/>
        <end position="815"/>
    </location>
</feature>
<dbReference type="InterPro" id="IPR016032">
    <property type="entry name" value="Sig_transdc_resp-reg_C-effctor"/>
</dbReference>
<protein>
    <submittedName>
        <fullName evidence="5">Ligand-binding sensor domain-containing protein</fullName>
    </submittedName>
</protein>
<dbReference type="Gene3D" id="2.60.40.10">
    <property type="entry name" value="Immunoglobulins"/>
    <property type="match status" value="1"/>
</dbReference>
<dbReference type="PANTHER" id="PTHR43547:SF2">
    <property type="entry name" value="HYBRID SIGNAL TRANSDUCTION HISTIDINE KINASE C"/>
    <property type="match status" value="1"/>
</dbReference>